<accession>A0A9E8NAH2</accession>
<sequence length="86" mass="10070">MLTKTFYLLFYLKRPKNFGSGKMPVYLRITANGKRFELTVKRECEPEKWSLKMGGMIGSKEEAKRLNSYLDSLQSKVYEVQQVLLN</sequence>
<dbReference type="RefSeq" id="WP_244823646.1">
    <property type="nucleotide sequence ID" value="NZ_CP112998.1"/>
</dbReference>
<dbReference type="InterPro" id="IPR035386">
    <property type="entry name" value="Arm-DNA-bind_5"/>
</dbReference>
<feature type="domain" description="Arm DNA-binding" evidence="1">
    <location>
        <begin position="10"/>
        <end position="84"/>
    </location>
</feature>
<proteinExistence type="predicted"/>
<dbReference type="EMBL" id="CP112998">
    <property type="protein sequence ID" value="WAC12950.1"/>
    <property type="molecule type" value="Genomic_DNA"/>
</dbReference>
<dbReference type="GO" id="GO:0003677">
    <property type="term" value="F:DNA binding"/>
    <property type="evidence" value="ECO:0007669"/>
    <property type="project" value="UniProtKB-KW"/>
</dbReference>
<reference evidence="2" key="1">
    <citation type="submission" date="2022-11" db="EMBL/GenBank/DDBJ databases">
        <title>Dyadobacter pollutisoli sp. nov., isolated from plastic dumped soil.</title>
        <authorList>
            <person name="Kim J.M."/>
            <person name="Kim K.R."/>
            <person name="Lee J.K."/>
            <person name="Hao L."/>
            <person name="Jeon C.O."/>
        </authorList>
    </citation>
    <scope>NUCLEOTIDE SEQUENCE</scope>
    <source>
        <strain evidence="2">U1</strain>
    </source>
</reference>
<evidence type="ECO:0000313" key="2">
    <source>
        <dbReference type="EMBL" id="WAC12950.1"/>
    </source>
</evidence>
<evidence type="ECO:0000259" key="1">
    <source>
        <dbReference type="Pfam" id="PF17293"/>
    </source>
</evidence>
<dbReference type="KEGG" id="dpf:ON006_03075"/>
<keyword evidence="2" id="KW-0238">DNA-binding</keyword>
<gene>
    <name evidence="2" type="ORF">ON006_03075</name>
</gene>
<protein>
    <submittedName>
        <fullName evidence="2">Arm DNA-binding domain-containing protein</fullName>
    </submittedName>
</protein>
<dbReference type="Pfam" id="PF17293">
    <property type="entry name" value="Arm-DNA-bind_5"/>
    <property type="match status" value="1"/>
</dbReference>
<keyword evidence="3" id="KW-1185">Reference proteome</keyword>
<organism evidence="2 3">
    <name type="scientific">Dyadobacter pollutisoli</name>
    <dbReference type="NCBI Taxonomy" id="2910158"/>
    <lineage>
        <taxon>Bacteria</taxon>
        <taxon>Pseudomonadati</taxon>
        <taxon>Bacteroidota</taxon>
        <taxon>Cytophagia</taxon>
        <taxon>Cytophagales</taxon>
        <taxon>Spirosomataceae</taxon>
        <taxon>Dyadobacter</taxon>
    </lineage>
</organism>
<name>A0A9E8NAH2_9BACT</name>
<evidence type="ECO:0000313" key="3">
    <source>
        <dbReference type="Proteomes" id="UP001164653"/>
    </source>
</evidence>
<dbReference type="AlphaFoldDB" id="A0A9E8NAH2"/>
<dbReference type="Proteomes" id="UP001164653">
    <property type="component" value="Chromosome"/>
</dbReference>